<dbReference type="EMBL" id="JADYXP020000007">
    <property type="protein sequence ID" value="KAL0121158.1"/>
    <property type="molecule type" value="Genomic_DNA"/>
</dbReference>
<organism evidence="2 3">
    <name type="scientific">Cardiocondyla obscurior</name>
    <dbReference type="NCBI Taxonomy" id="286306"/>
    <lineage>
        <taxon>Eukaryota</taxon>
        <taxon>Metazoa</taxon>
        <taxon>Ecdysozoa</taxon>
        <taxon>Arthropoda</taxon>
        <taxon>Hexapoda</taxon>
        <taxon>Insecta</taxon>
        <taxon>Pterygota</taxon>
        <taxon>Neoptera</taxon>
        <taxon>Endopterygota</taxon>
        <taxon>Hymenoptera</taxon>
        <taxon>Apocrita</taxon>
        <taxon>Aculeata</taxon>
        <taxon>Formicoidea</taxon>
        <taxon>Formicidae</taxon>
        <taxon>Myrmicinae</taxon>
        <taxon>Cardiocondyla</taxon>
    </lineage>
</organism>
<feature type="compositionally biased region" description="Basic residues" evidence="1">
    <location>
        <begin position="44"/>
        <end position="55"/>
    </location>
</feature>
<keyword evidence="3" id="KW-1185">Reference proteome</keyword>
<comment type="caution">
    <text evidence="2">The sequence shown here is derived from an EMBL/GenBank/DDBJ whole genome shotgun (WGS) entry which is preliminary data.</text>
</comment>
<evidence type="ECO:0000313" key="3">
    <source>
        <dbReference type="Proteomes" id="UP001430953"/>
    </source>
</evidence>
<protein>
    <submittedName>
        <fullName evidence="2">Uncharacterized protein</fullName>
    </submittedName>
</protein>
<evidence type="ECO:0000256" key="1">
    <source>
        <dbReference type="SAM" id="MobiDB-lite"/>
    </source>
</evidence>
<gene>
    <name evidence="2" type="ORF">PUN28_008672</name>
</gene>
<accession>A0AAW2G0R4</accession>
<proteinExistence type="predicted"/>
<feature type="region of interest" description="Disordered" evidence="1">
    <location>
        <begin position="1"/>
        <end position="71"/>
    </location>
</feature>
<name>A0AAW2G0R4_9HYME</name>
<dbReference type="Proteomes" id="UP001430953">
    <property type="component" value="Unassembled WGS sequence"/>
</dbReference>
<dbReference type="AlphaFoldDB" id="A0AAW2G0R4"/>
<reference evidence="2 3" key="1">
    <citation type="submission" date="2023-03" db="EMBL/GenBank/DDBJ databases">
        <title>High recombination rates correlate with genetic variation in Cardiocondyla obscurior ants.</title>
        <authorList>
            <person name="Errbii M."/>
        </authorList>
    </citation>
    <scope>NUCLEOTIDE SEQUENCE [LARGE SCALE GENOMIC DNA]</scope>
    <source>
        <strain evidence="2">Alpha-2009</strain>
        <tissue evidence="2">Whole body</tissue>
    </source>
</reference>
<evidence type="ECO:0000313" key="2">
    <source>
        <dbReference type="EMBL" id="KAL0121158.1"/>
    </source>
</evidence>
<sequence length="157" mass="18381">MEFEKIKERKRDGKPQLETHDRAESTRLHDSIHHRGKEGSSHKPERRQRGRTREKRIREDAKKRTNKGTPRVVESIGSISQIVYRSNYPESLKNLLSIPPPCILLHNYASRKEREKVACLKAHGKDPVSGLVRLHNSRFTLNYLRALVNRDPNSFRR</sequence>
<feature type="compositionally biased region" description="Basic and acidic residues" evidence="1">
    <location>
        <begin position="1"/>
        <end position="43"/>
    </location>
</feature>